<protein>
    <submittedName>
        <fullName evidence="3">Alginate export family protein</fullName>
    </submittedName>
</protein>
<feature type="chain" id="PRO_5030509811" evidence="1">
    <location>
        <begin position="24"/>
        <end position="492"/>
    </location>
</feature>
<name>A0A7W3FME3_9GAMM</name>
<dbReference type="EMBL" id="JACGXS010000004">
    <property type="protein sequence ID" value="MBA8682247.1"/>
    <property type="molecule type" value="Genomic_DNA"/>
</dbReference>
<dbReference type="InterPro" id="IPR025388">
    <property type="entry name" value="Alginate_export_dom"/>
</dbReference>
<feature type="domain" description="Alginate export" evidence="2">
    <location>
        <begin position="98"/>
        <end position="482"/>
    </location>
</feature>
<evidence type="ECO:0000313" key="4">
    <source>
        <dbReference type="Proteomes" id="UP000547058"/>
    </source>
</evidence>
<dbReference type="AlphaFoldDB" id="A0A7W3FME3"/>
<dbReference type="RefSeq" id="WP_182339375.1">
    <property type="nucleotide sequence ID" value="NZ_JACGXS010000004.1"/>
</dbReference>
<gene>
    <name evidence="3" type="ORF">H4O11_10555</name>
</gene>
<comment type="caution">
    <text evidence="3">The sequence shown here is derived from an EMBL/GenBank/DDBJ whole genome shotgun (WGS) entry which is preliminary data.</text>
</comment>
<feature type="signal peptide" evidence="1">
    <location>
        <begin position="1"/>
        <end position="23"/>
    </location>
</feature>
<dbReference type="Pfam" id="PF13372">
    <property type="entry name" value="Alginate_exp"/>
    <property type="match status" value="1"/>
</dbReference>
<evidence type="ECO:0000313" key="3">
    <source>
        <dbReference type="EMBL" id="MBA8682247.1"/>
    </source>
</evidence>
<keyword evidence="4" id="KW-1185">Reference proteome</keyword>
<sequence length="492" mass="53733">MTSMLPRLLALAGLSMCATQARAQEAAGVPHGAVPAAAKAEPTEVHESEFPVIAMGNGPRMGKRYYLARWAEDWSAPTSSDDPFASLKHIGLGAPGRYLTLNGQLRLRENSVNGPGLTDAAQTDQFLLRAHLGADLHLGRHLRLYGELLSAQMDGHNLARTATAQNDLDLLQGFVEVDGNAGGAHVGARVGRQDFVDVSPVLFSRRESLNVPLTHNGIRLYAVWPRFRLGLFELTPTSPREGTFDDHRSDTEKLRGINGSVALDAAGGRFVDPFFYRYENSAKRWGGQVGMDRRDTSGIRLWGSAGAWQYDWTLAHQSGTFAGRDVDADAIFTRTDRAIGDFRWKPRLGVRADSASGGGSYTGGTLRAFNYGVGHSPYFADNNYLAPVNMLSIAPNLSVQPASNVRITLEWAHVRRRDEQDAVYNGAGIAYAGTENVPGKDVGRIARLSGNWSLDDHLSLSTFINYVEAGDVLRRAGYRDSFYTAVWASYVF</sequence>
<keyword evidence="1" id="KW-0732">Signal</keyword>
<proteinExistence type="predicted"/>
<dbReference type="Proteomes" id="UP000547058">
    <property type="component" value="Unassembled WGS sequence"/>
</dbReference>
<reference evidence="3 4" key="1">
    <citation type="submission" date="2020-08" db="EMBL/GenBank/DDBJ databases">
        <title>Stenotrophomonas tumulicola JCM 30961.</title>
        <authorList>
            <person name="Deng Y."/>
        </authorList>
    </citation>
    <scope>NUCLEOTIDE SEQUENCE [LARGE SCALE GENOMIC DNA]</scope>
    <source>
        <strain evidence="3 4">JCM 30961</strain>
    </source>
</reference>
<accession>A0A7W3FME3</accession>
<evidence type="ECO:0000259" key="2">
    <source>
        <dbReference type="Pfam" id="PF13372"/>
    </source>
</evidence>
<evidence type="ECO:0000256" key="1">
    <source>
        <dbReference type="SAM" id="SignalP"/>
    </source>
</evidence>
<organism evidence="3 4">
    <name type="scientific">Stenotrophomonas tumulicola</name>
    <dbReference type="NCBI Taxonomy" id="1685415"/>
    <lineage>
        <taxon>Bacteria</taxon>
        <taxon>Pseudomonadati</taxon>
        <taxon>Pseudomonadota</taxon>
        <taxon>Gammaproteobacteria</taxon>
        <taxon>Lysobacterales</taxon>
        <taxon>Lysobacteraceae</taxon>
        <taxon>Stenotrophomonas</taxon>
    </lineage>
</organism>